<proteinExistence type="predicted"/>
<reference evidence="1" key="2">
    <citation type="journal article" date="2022" name="New Phytol.">
        <title>Evolutionary transition to the ectomycorrhizal habit in the genomes of a hyperdiverse lineage of mushroom-forming fungi.</title>
        <authorList>
            <person name="Looney B."/>
            <person name="Miyauchi S."/>
            <person name="Morin E."/>
            <person name="Drula E."/>
            <person name="Courty P.E."/>
            <person name="Kohler A."/>
            <person name="Kuo A."/>
            <person name="LaButti K."/>
            <person name="Pangilinan J."/>
            <person name="Lipzen A."/>
            <person name="Riley R."/>
            <person name="Andreopoulos W."/>
            <person name="He G."/>
            <person name="Johnson J."/>
            <person name="Nolan M."/>
            <person name="Tritt A."/>
            <person name="Barry K.W."/>
            <person name="Grigoriev I.V."/>
            <person name="Nagy L.G."/>
            <person name="Hibbett D."/>
            <person name="Henrissat B."/>
            <person name="Matheny P.B."/>
            <person name="Labbe J."/>
            <person name="Martin F.M."/>
        </authorList>
    </citation>
    <scope>NUCLEOTIDE SEQUENCE</scope>
    <source>
        <strain evidence="1">FP105234-sp</strain>
    </source>
</reference>
<dbReference type="Proteomes" id="UP000814033">
    <property type="component" value="Unassembled WGS sequence"/>
</dbReference>
<evidence type="ECO:0000313" key="2">
    <source>
        <dbReference type="Proteomes" id="UP000814033"/>
    </source>
</evidence>
<keyword evidence="2" id="KW-1185">Reference proteome</keyword>
<reference evidence="1" key="1">
    <citation type="submission" date="2021-02" db="EMBL/GenBank/DDBJ databases">
        <authorList>
            <consortium name="DOE Joint Genome Institute"/>
            <person name="Ahrendt S."/>
            <person name="Looney B.P."/>
            <person name="Miyauchi S."/>
            <person name="Morin E."/>
            <person name="Drula E."/>
            <person name="Courty P.E."/>
            <person name="Chicoki N."/>
            <person name="Fauchery L."/>
            <person name="Kohler A."/>
            <person name="Kuo A."/>
            <person name="Labutti K."/>
            <person name="Pangilinan J."/>
            <person name="Lipzen A."/>
            <person name="Riley R."/>
            <person name="Andreopoulos W."/>
            <person name="He G."/>
            <person name="Johnson J."/>
            <person name="Barry K.W."/>
            <person name="Grigoriev I.V."/>
            <person name="Nagy L."/>
            <person name="Hibbett D."/>
            <person name="Henrissat B."/>
            <person name="Matheny P.B."/>
            <person name="Labbe J."/>
            <person name="Martin F."/>
        </authorList>
    </citation>
    <scope>NUCLEOTIDE SEQUENCE</scope>
    <source>
        <strain evidence="1">FP105234-sp</strain>
    </source>
</reference>
<accession>A0ACB8RSZ8</accession>
<name>A0ACB8RSZ8_9AGAM</name>
<evidence type="ECO:0000313" key="1">
    <source>
        <dbReference type="EMBL" id="KAI0047314.1"/>
    </source>
</evidence>
<comment type="caution">
    <text evidence="1">The sequence shown here is derived from an EMBL/GenBank/DDBJ whole genome shotgun (WGS) entry which is preliminary data.</text>
</comment>
<sequence>MDSRTASPPDQQLVASVADEQLYGADPMPDKISAYYSLVFPNFTYYLQTLNVTIGRRCIPSSTASSSERAQVDVDLGPLKSVSRFHAKIEYEEEQERFVLVVLGRNGAWVDGAWSGKGSKVPLGERSQIQIASRTFHFVLPPPPAPEDSPSPSSKSSPTRPRSPSVDITSVDVTSFSPPSSIPSASPPPPPPPLPAAALLPNSNAIGKAKKAGKTPKVPVASEPPALPLPPKPKPEDMPPKPPLTYAQLCYRAIKSLGGKATLQDIITWMMENYDWYRWNEKTGWEVRELKLTWVVLNLTWGQKSVRHNLSSNRAFQKMERSAGERGKGYYWSVAEDCEQMFEEQEARAAASTSGKDGKPGKKGSKAPLEPALKRSVRGEPKGALPPPLTSTPLSFKAAESGPGATVVKTEPMPAPPIPPPAANAALGPAPPPTALSSVASTSMLGSSVASASSPSAAATNSTSAIPPIPASVVLPIIVGTVPASHPSSSTASPPPIVLHENTLILNPTVFSHLTPPQLKELEALGAQKALEILHGHIVRFLKERIRTEGRVKRGKGRVGAAGGEVGRTKPEGKKRERKEKTEADVGALFTTAPLPARKPPAPKAEQLGSETVGEGGGARAPSPILVVDDVDDPPEGPVPKRRRLDVVGSQTVSAVSG</sequence>
<organism evidence="1 2">
    <name type="scientific">Auriscalpium vulgare</name>
    <dbReference type="NCBI Taxonomy" id="40419"/>
    <lineage>
        <taxon>Eukaryota</taxon>
        <taxon>Fungi</taxon>
        <taxon>Dikarya</taxon>
        <taxon>Basidiomycota</taxon>
        <taxon>Agaricomycotina</taxon>
        <taxon>Agaricomycetes</taxon>
        <taxon>Russulales</taxon>
        <taxon>Auriscalpiaceae</taxon>
        <taxon>Auriscalpium</taxon>
    </lineage>
</organism>
<protein>
    <submittedName>
        <fullName evidence="1">Uncharacterized protein</fullName>
    </submittedName>
</protein>
<gene>
    <name evidence="1" type="ORF">FA95DRAFT_1268135</name>
</gene>
<dbReference type="EMBL" id="MU275907">
    <property type="protein sequence ID" value="KAI0047314.1"/>
    <property type="molecule type" value="Genomic_DNA"/>
</dbReference>